<feature type="region of interest" description="Disordered" evidence="1">
    <location>
        <begin position="233"/>
        <end position="275"/>
    </location>
</feature>
<dbReference type="InterPro" id="IPR039757">
    <property type="entry name" value="EIF2D"/>
</dbReference>
<dbReference type="Pfam" id="PF25304">
    <property type="entry name" value="WHD_eIF2D"/>
    <property type="match status" value="1"/>
</dbReference>
<feature type="compositionally biased region" description="Acidic residues" evidence="1">
    <location>
        <begin position="234"/>
        <end position="244"/>
    </location>
</feature>
<dbReference type="InterPro" id="IPR036877">
    <property type="entry name" value="SUI1_dom_sf"/>
</dbReference>
<feature type="compositionally biased region" description="Polar residues" evidence="1">
    <location>
        <begin position="401"/>
        <end position="413"/>
    </location>
</feature>
<dbReference type="PANTHER" id="PTHR12217">
    <property type="entry name" value="EUKARYOTIC TRANSLATION INITIATION FACTOR 2D"/>
    <property type="match status" value="1"/>
</dbReference>
<dbReference type="CDD" id="cd11608">
    <property type="entry name" value="eIF2D_C"/>
    <property type="match status" value="1"/>
</dbReference>
<dbReference type="AlphaFoldDB" id="A0AAN8EQP7"/>
<feature type="compositionally biased region" description="Low complexity" evidence="1">
    <location>
        <begin position="33"/>
        <end position="43"/>
    </location>
</feature>
<reference evidence="3 4" key="1">
    <citation type="submission" date="2022-12" db="EMBL/GenBank/DDBJ databases">
        <title>Genomic features and morphological characterization of a novel Knufia sp. strain isolated from spacecraft assembly facility.</title>
        <authorList>
            <person name="Teixeira M."/>
            <person name="Chander A.M."/>
            <person name="Stajich J.E."/>
            <person name="Venkateswaran K."/>
        </authorList>
    </citation>
    <scope>NUCLEOTIDE SEQUENCE [LARGE SCALE GENOMIC DNA]</scope>
    <source>
        <strain evidence="3 4">FJI-L2-BK-P2</strain>
    </source>
</reference>
<organism evidence="3 4">
    <name type="scientific">Knufia fluminis</name>
    <dbReference type="NCBI Taxonomy" id="191047"/>
    <lineage>
        <taxon>Eukaryota</taxon>
        <taxon>Fungi</taxon>
        <taxon>Dikarya</taxon>
        <taxon>Ascomycota</taxon>
        <taxon>Pezizomycotina</taxon>
        <taxon>Eurotiomycetes</taxon>
        <taxon>Chaetothyriomycetidae</taxon>
        <taxon>Chaetothyriales</taxon>
        <taxon>Trichomeriaceae</taxon>
        <taxon>Knufia</taxon>
    </lineage>
</organism>
<keyword evidence="4" id="KW-1185">Reference proteome</keyword>
<proteinExistence type="predicted"/>
<feature type="region of interest" description="Disordered" evidence="1">
    <location>
        <begin position="383"/>
        <end position="413"/>
    </location>
</feature>
<dbReference type="SUPFAM" id="SSF88697">
    <property type="entry name" value="PUA domain-like"/>
    <property type="match status" value="1"/>
</dbReference>
<dbReference type="Proteomes" id="UP001316803">
    <property type="component" value="Unassembled WGS sequence"/>
</dbReference>
<dbReference type="PANTHER" id="PTHR12217:SF4">
    <property type="entry name" value="EUKARYOTIC TRANSLATION INITIATION FACTOR 2D"/>
    <property type="match status" value="1"/>
</dbReference>
<feature type="compositionally biased region" description="Basic and acidic residues" evidence="1">
    <location>
        <begin position="16"/>
        <end position="31"/>
    </location>
</feature>
<dbReference type="GO" id="GO:0003743">
    <property type="term" value="F:translation initiation factor activity"/>
    <property type="evidence" value="ECO:0007669"/>
    <property type="project" value="InterPro"/>
</dbReference>
<dbReference type="SUPFAM" id="SSF55159">
    <property type="entry name" value="eIF1-like"/>
    <property type="match status" value="1"/>
</dbReference>
<dbReference type="InterPro" id="IPR048248">
    <property type="entry name" value="PUA_eIF2d-like"/>
</dbReference>
<dbReference type="InterPro" id="IPR039759">
    <property type="entry name" value="eIF2D_SUI1"/>
</dbReference>
<evidence type="ECO:0000256" key="1">
    <source>
        <dbReference type="SAM" id="MobiDB-lite"/>
    </source>
</evidence>
<feature type="region of interest" description="Disordered" evidence="1">
    <location>
        <begin position="1"/>
        <end position="50"/>
    </location>
</feature>
<evidence type="ECO:0000313" key="3">
    <source>
        <dbReference type="EMBL" id="KAK5950098.1"/>
    </source>
</evidence>
<gene>
    <name evidence="3" type="ORF">OHC33_008813</name>
</gene>
<dbReference type="InterPro" id="IPR001950">
    <property type="entry name" value="SUI1"/>
</dbReference>
<accession>A0AAN8EQP7</accession>
<evidence type="ECO:0000259" key="2">
    <source>
        <dbReference type="PROSITE" id="PS50296"/>
    </source>
</evidence>
<dbReference type="InterPro" id="IPR057429">
    <property type="entry name" value="WH_eIF2D"/>
</dbReference>
<sequence length="634" mass="69939">MFKKKPQIKNLSPLKSSERRRLADQIRKDYSLPEPQTEQPQEQDGQSAQPQTLTGIRNALLPDPTSSAKFTTTHGPNSTLISGTLYVGTHPGQEERVLWFQIGKDDRLIPTVYTLWQNPGLLPLLHIGETIVGKLKGGADLFAPGLIKPHWGFDERARKDSIVAVAGHKSDTVPRWVGISKVDISGLPDDATGTAAEGLHWEGDELWSWSPLNKGGSPGPDAIEGWQGLTAMAEETDDEDDEPEGEHAEGGVPLESSTADLKITDGDSPSEEDYVPSTKEIDDAFMEAFLYAIHNAKKNVPAEPHGFDFPLQPSFLIANMVQPHLRRQSPHYNIKKTSWKNTKKFIKHLDKQVLVKSKDRNGGETVILDIDFNDEKIKSFQPYRLPKPKAAEPAEDASGISKPSSDPGTDQSLGQKLSLQVVYRASSKLVPELLPSKTAFYTSQQITSALKQYIEDNPDLVNEAKKRYIKLNPFIANHILGSNPSSDDSKALAAGEIDRGALNRRILEDDHLCIPYHILLRNEQSLESDPSLKPKSGPPPKITLTIEKRGGNKVVTAVAGLESFFINPQLIRPELQKKCAGSASVGQHIGGKPGMLEVQVQGDQRSVIEKEILAKRGVRSEWIEIVDKSKKKKK</sequence>
<dbReference type="Pfam" id="PF01253">
    <property type="entry name" value="SUI1"/>
    <property type="match status" value="1"/>
</dbReference>
<comment type="caution">
    <text evidence="3">The sequence shown here is derived from an EMBL/GenBank/DDBJ whole genome shotgun (WGS) entry which is preliminary data.</text>
</comment>
<dbReference type="EMBL" id="JAKLMC020000029">
    <property type="protein sequence ID" value="KAK5950098.1"/>
    <property type="molecule type" value="Genomic_DNA"/>
</dbReference>
<dbReference type="GO" id="GO:0001731">
    <property type="term" value="P:formation of translation preinitiation complex"/>
    <property type="evidence" value="ECO:0007669"/>
    <property type="project" value="InterPro"/>
</dbReference>
<dbReference type="Gene3D" id="3.10.400.20">
    <property type="match status" value="1"/>
</dbReference>
<evidence type="ECO:0000313" key="4">
    <source>
        <dbReference type="Proteomes" id="UP001316803"/>
    </source>
</evidence>
<dbReference type="Pfam" id="PF26292">
    <property type="entry name" value="PUA_elF2D"/>
    <property type="match status" value="1"/>
</dbReference>
<dbReference type="PROSITE" id="PS50296">
    <property type="entry name" value="SUI1"/>
    <property type="match status" value="1"/>
</dbReference>
<dbReference type="FunFam" id="3.30.780.10:FF:000008">
    <property type="entry name" value="eukaryotic translation initiation factor 2D"/>
    <property type="match status" value="1"/>
</dbReference>
<protein>
    <recommendedName>
        <fullName evidence="2">SUI1 domain-containing protein</fullName>
    </recommendedName>
</protein>
<feature type="domain" description="SUI1" evidence="2">
    <location>
        <begin position="542"/>
        <end position="616"/>
    </location>
</feature>
<dbReference type="Gene3D" id="3.30.780.10">
    <property type="entry name" value="SUI1-like domain"/>
    <property type="match status" value="1"/>
</dbReference>
<name>A0AAN8EQP7_9EURO</name>
<dbReference type="InterPro" id="IPR015947">
    <property type="entry name" value="PUA-like_sf"/>
</dbReference>